<accession>I2Q2G8</accession>
<evidence type="ECO:0000256" key="1">
    <source>
        <dbReference type="SAM" id="Phobius"/>
    </source>
</evidence>
<dbReference type="STRING" id="596152.DesU5LDRAFT_2308"/>
<dbReference type="AlphaFoldDB" id="I2Q2G8"/>
<evidence type="ECO:0000313" key="2">
    <source>
        <dbReference type="EMBL" id="EIG53974.1"/>
    </source>
</evidence>
<name>I2Q2G8_9BACT</name>
<dbReference type="eggNOG" id="ENOG5032T53">
    <property type="taxonomic scope" value="Bacteria"/>
</dbReference>
<proteinExistence type="predicted"/>
<protein>
    <recommendedName>
        <fullName evidence="3">HMA domain-containing protein</fullName>
    </recommendedName>
</protein>
<dbReference type="OrthoDB" id="5397694at2"/>
<dbReference type="Pfam" id="PF19991">
    <property type="entry name" value="HMA_2"/>
    <property type="match status" value="1"/>
</dbReference>
<feature type="transmembrane region" description="Helical" evidence="1">
    <location>
        <begin position="125"/>
        <end position="143"/>
    </location>
</feature>
<keyword evidence="1" id="KW-0812">Transmembrane</keyword>
<dbReference type="HOGENOM" id="CLU_149217_0_0_7"/>
<organism evidence="2">
    <name type="scientific">Desulfovibrio sp. U5L</name>
    <dbReference type="NCBI Taxonomy" id="596152"/>
    <lineage>
        <taxon>Bacteria</taxon>
        <taxon>Pseudomonadati</taxon>
        <taxon>Thermodesulfobacteriota</taxon>
        <taxon>Desulfovibrionia</taxon>
        <taxon>Desulfovibrionales</taxon>
        <taxon>Desulfovibrionaceae</taxon>
        <taxon>Desulfovibrio</taxon>
    </lineage>
</organism>
<keyword evidence="1" id="KW-1133">Transmembrane helix</keyword>
<feature type="transmembrane region" description="Helical" evidence="1">
    <location>
        <begin position="104"/>
        <end position="119"/>
    </location>
</feature>
<sequence>MIASCIEGRLRLRHPALTDATLLREVAEQVAALPGITGVDANPRTGSLLVTHDDSIATADLVALAEQYAASRAEALAAAPAKPAGRKEKKKPNVAKIKRRTQKIGLATCMAGAVATGLADTKAAHLVFGLGLAGFAAWHLTMYRRRFLA</sequence>
<gene>
    <name evidence="2" type="ORF">DesU5LDRAFT_2308</name>
</gene>
<dbReference type="EMBL" id="JH600068">
    <property type="protein sequence ID" value="EIG53974.1"/>
    <property type="molecule type" value="Genomic_DNA"/>
</dbReference>
<evidence type="ECO:0008006" key="3">
    <source>
        <dbReference type="Google" id="ProtNLM"/>
    </source>
</evidence>
<keyword evidence="1" id="KW-0472">Membrane</keyword>
<reference evidence="2" key="1">
    <citation type="submission" date="2011-11" db="EMBL/GenBank/DDBJ databases">
        <title>Improved High-Quality Draft sequence of Desulfovibrio sp. U5L.</title>
        <authorList>
            <consortium name="US DOE Joint Genome Institute"/>
            <person name="Lucas S."/>
            <person name="Han J."/>
            <person name="Lapidus A."/>
            <person name="Cheng J.-F."/>
            <person name="Goodwin L."/>
            <person name="Pitluck S."/>
            <person name="Peters L."/>
            <person name="Ovchinnikova G."/>
            <person name="Held B."/>
            <person name="Detter J.C."/>
            <person name="Han C."/>
            <person name="Tapia R."/>
            <person name="Land M."/>
            <person name="Hauser L."/>
            <person name="Kyrpides N."/>
            <person name="Ivanova N."/>
            <person name="Pagani I."/>
            <person name="Gabster J."/>
            <person name="Walker C."/>
            <person name="Stolyar S."/>
            <person name="Stahl D."/>
            <person name="Arkin A."/>
            <person name="Dehal P."/>
            <person name="Hazen T."/>
            <person name="Woyke T."/>
        </authorList>
    </citation>
    <scope>NUCLEOTIDE SEQUENCE [LARGE SCALE GENOMIC DNA]</scope>
    <source>
        <strain evidence="2">U5L</strain>
    </source>
</reference>